<dbReference type="Gene3D" id="2.160.10.10">
    <property type="entry name" value="Hexapeptide repeat proteins"/>
    <property type="match status" value="1"/>
</dbReference>
<keyword evidence="4" id="KW-0012">Acyltransferase</keyword>
<dbReference type="PANTHER" id="PTHR23416">
    <property type="entry name" value="SIALIC ACID SYNTHASE-RELATED"/>
    <property type="match status" value="1"/>
</dbReference>
<dbReference type="AlphaFoldDB" id="A0A1G6Z2D0"/>
<dbReference type="RefSeq" id="WP_091147931.1">
    <property type="nucleotide sequence ID" value="NZ_FNAI01000003.1"/>
</dbReference>
<evidence type="ECO:0000313" key="6">
    <source>
        <dbReference type="Proteomes" id="UP000199072"/>
    </source>
</evidence>
<accession>A0A1G6Z2D0</accession>
<sequence>MKFKAWLSGLLKYIFKTWLMNWPSFKLRKFFLKRILYKIGDRTFVAMGVDIMGKNGKISIGNNCVINKNVTLDARGGDLIIGNNVDIGQETNIWTMEHDPNDNSHGTRGAGVIIEDHVWIATRVTILPGVKIGRGAVIACNSVVTKDVNEKEIVGGIPARVIGLRNNELTYKLNYRPWFL</sequence>
<dbReference type="InterPro" id="IPR018357">
    <property type="entry name" value="Hexapep_transf_CS"/>
</dbReference>
<keyword evidence="2 5" id="KW-0808">Transferase</keyword>
<organism evidence="5 6">
    <name type="scientific">Mucilaginibacter pineti</name>
    <dbReference type="NCBI Taxonomy" id="1391627"/>
    <lineage>
        <taxon>Bacteria</taxon>
        <taxon>Pseudomonadati</taxon>
        <taxon>Bacteroidota</taxon>
        <taxon>Sphingobacteriia</taxon>
        <taxon>Sphingobacteriales</taxon>
        <taxon>Sphingobacteriaceae</taxon>
        <taxon>Mucilaginibacter</taxon>
    </lineage>
</organism>
<dbReference type="InterPro" id="IPR001451">
    <property type="entry name" value="Hexapep"/>
</dbReference>
<keyword evidence="6" id="KW-1185">Reference proteome</keyword>
<dbReference type="GO" id="GO:0008374">
    <property type="term" value="F:O-acyltransferase activity"/>
    <property type="evidence" value="ECO:0007669"/>
    <property type="project" value="TreeGrafter"/>
</dbReference>
<evidence type="ECO:0000256" key="1">
    <source>
        <dbReference type="ARBA" id="ARBA00007274"/>
    </source>
</evidence>
<gene>
    <name evidence="5" type="ORF">SAMN05216464_103164</name>
</gene>
<evidence type="ECO:0000313" key="5">
    <source>
        <dbReference type="EMBL" id="SDD95976.1"/>
    </source>
</evidence>
<dbReference type="Proteomes" id="UP000199072">
    <property type="component" value="Unassembled WGS sequence"/>
</dbReference>
<dbReference type="EMBL" id="FNAI01000003">
    <property type="protein sequence ID" value="SDD95976.1"/>
    <property type="molecule type" value="Genomic_DNA"/>
</dbReference>
<dbReference type="GO" id="GO:0005829">
    <property type="term" value="C:cytosol"/>
    <property type="evidence" value="ECO:0007669"/>
    <property type="project" value="TreeGrafter"/>
</dbReference>
<dbReference type="Pfam" id="PF00132">
    <property type="entry name" value="Hexapep"/>
    <property type="match status" value="1"/>
</dbReference>
<dbReference type="PANTHER" id="PTHR23416:SF23">
    <property type="entry name" value="ACETYLTRANSFERASE C18B11.09C-RELATED"/>
    <property type="match status" value="1"/>
</dbReference>
<keyword evidence="3" id="KW-0677">Repeat</keyword>
<dbReference type="SUPFAM" id="SSF51161">
    <property type="entry name" value="Trimeric LpxA-like enzymes"/>
    <property type="match status" value="1"/>
</dbReference>
<reference evidence="5 6" key="1">
    <citation type="submission" date="2016-10" db="EMBL/GenBank/DDBJ databases">
        <authorList>
            <person name="de Groot N.N."/>
        </authorList>
    </citation>
    <scope>NUCLEOTIDE SEQUENCE [LARGE SCALE GENOMIC DNA]</scope>
    <source>
        <strain evidence="5 6">47C3B</strain>
    </source>
</reference>
<comment type="similarity">
    <text evidence="1">Belongs to the transferase hexapeptide repeat family.</text>
</comment>
<proteinExistence type="inferred from homology"/>
<dbReference type="STRING" id="1391627.SAMN05216464_103164"/>
<dbReference type="OrthoDB" id="9801697at2"/>
<evidence type="ECO:0000256" key="4">
    <source>
        <dbReference type="ARBA" id="ARBA00023315"/>
    </source>
</evidence>
<evidence type="ECO:0000256" key="3">
    <source>
        <dbReference type="ARBA" id="ARBA00022737"/>
    </source>
</evidence>
<dbReference type="CDD" id="cd04647">
    <property type="entry name" value="LbH_MAT_like"/>
    <property type="match status" value="1"/>
</dbReference>
<dbReference type="InterPro" id="IPR051159">
    <property type="entry name" value="Hexapeptide_acetyltransf"/>
</dbReference>
<dbReference type="InterPro" id="IPR011004">
    <property type="entry name" value="Trimer_LpxA-like_sf"/>
</dbReference>
<name>A0A1G6Z2D0_9SPHI</name>
<evidence type="ECO:0000256" key="2">
    <source>
        <dbReference type="ARBA" id="ARBA00022679"/>
    </source>
</evidence>
<protein>
    <submittedName>
        <fullName evidence="5">Maltose O-acetyltransferase</fullName>
    </submittedName>
</protein>
<dbReference type="Pfam" id="PF14602">
    <property type="entry name" value="Hexapep_2"/>
    <property type="match status" value="1"/>
</dbReference>
<dbReference type="PROSITE" id="PS00101">
    <property type="entry name" value="HEXAPEP_TRANSFERASES"/>
    <property type="match status" value="1"/>
</dbReference>